<feature type="transmembrane region" description="Helical" evidence="7">
    <location>
        <begin position="421"/>
        <end position="452"/>
    </location>
</feature>
<evidence type="ECO:0000256" key="5">
    <source>
        <dbReference type="ARBA" id="ARBA00022989"/>
    </source>
</evidence>
<feature type="domain" description="RCK C-terminal" evidence="8">
    <location>
        <begin position="312"/>
        <end position="397"/>
    </location>
</feature>
<dbReference type="InterPro" id="IPR031312">
    <property type="entry name" value="Na/sul_symport_CS"/>
</dbReference>
<evidence type="ECO:0000313" key="9">
    <source>
        <dbReference type="EMBL" id="KAA2214667.1"/>
    </source>
</evidence>
<dbReference type="PANTHER" id="PTHR43652:SF1">
    <property type="entry name" value="RESPONSE REGULATOR"/>
    <property type="match status" value="1"/>
</dbReference>
<feature type="transmembrane region" description="Helical" evidence="7">
    <location>
        <begin position="95"/>
        <end position="123"/>
    </location>
</feature>
<name>A0A5B2TJH9_9PROT</name>
<dbReference type="InterPro" id="IPR004680">
    <property type="entry name" value="Cit_transptr-like_dom"/>
</dbReference>
<organism evidence="9 10">
    <name type="scientific">Teichococcus oryzae</name>
    <dbReference type="NCBI Taxonomy" id="1608942"/>
    <lineage>
        <taxon>Bacteria</taxon>
        <taxon>Pseudomonadati</taxon>
        <taxon>Pseudomonadota</taxon>
        <taxon>Alphaproteobacteria</taxon>
        <taxon>Acetobacterales</taxon>
        <taxon>Roseomonadaceae</taxon>
        <taxon>Roseomonas</taxon>
    </lineage>
</organism>
<dbReference type="EMBL" id="VUKA01000001">
    <property type="protein sequence ID" value="KAA2214667.1"/>
    <property type="molecule type" value="Genomic_DNA"/>
</dbReference>
<dbReference type="RefSeq" id="WP_149810622.1">
    <property type="nucleotide sequence ID" value="NZ_VUKA01000001.1"/>
</dbReference>
<evidence type="ECO:0000256" key="4">
    <source>
        <dbReference type="ARBA" id="ARBA00022737"/>
    </source>
</evidence>
<dbReference type="GO" id="GO:0008324">
    <property type="term" value="F:monoatomic cation transmembrane transporter activity"/>
    <property type="evidence" value="ECO:0007669"/>
    <property type="project" value="InterPro"/>
</dbReference>
<dbReference type="PROSITE" id="PS01271">
    <property type="entry name" value="NA_SULFATE"/>
    <property type="match status" value="1"/>
</dbReference>
<protein>
    <submittedName>
        <fullName evidence="9">SLC13 family permease</fullName>
    </submittedName>
</protein>
<dbReference type="GO" id="GO:0005886">
    <property type="term" value="C:plasma membrane"/>
    <property type="evidence" value="ECO:0007669"/>
    <property type="project" value="TreeGrafter"/>
</dbReference>
<accession>A0A5B2TJH9</accession>
<keyword evidence="5 7" id="KW-1133">Transmembrane helix</keyword>
<dbReference type="GO" id="GO:0006813">
    <property type="term" value="P:potassium ion transport"/>
    <property type="evidence" value="ECO:0007669"/>
    <property type="project" value="InterPro"/>
</dbReference>
<feature type="transmembrane region" description="Helical" evidence="7">
    <location>
        <begin position="30"/>
        <end position="50"/>
    </location>
</feature>
<feature type="transmembrane region" description="Helical" evidence="7">
    <location>
        <begin position="549"/>
        <end position="567"/>
    </location>
</feature>
<gene>
    <name evidence="9" type="ORF">F0Q34_02915</name>
</gene>
<evidence type="ECO:0000256" key="1">
    <source>
        <dbReference type="ARBA" id="ARBA00004141"/>
    </source>
</evidence>
<dbReference type="Proteomes" id="UP000322110">
    <property type="component" value="Unassembled WGS sequence"/>
</dbReference>
<evidence type="ECO:0000256" key="3">
    <source>
        <dbReference type="ARBA" id="ARBA00022692"/>
    </source>
</evidence>
<feature type="transmembrane region" description="Helical" evidence="7">
    <location>
        <begin position="135"/>
        <end position="153"/>
    </location>
</feature>
<dbReference type="PANTHER" id="PTHR43652">
    <property type="entry name" value="BASIC AMINO ACID ANTIPORTER YFCC-RELATED"/>
    <property type="match status" value="1"/>
</dbReference>
<dbReference type="PROSITE" id="PS51202">
    <property type="entry name" value="RCK_C"/>
    <property type="match status" value="2"/>
</dbReference>
<proteinExistence type="predicted"/>
<keyword evidence="4" id="KW-0677">Repeat</keyword>
<keyword evidence="2" id="KW-0813">Transport</keyword>
<dbReference type="Gene3D" id="3.30.70.1450">
    <property type="entry name" value="Regulator of K+ conductance, C-terminal domain"/>
    <property type="match status" value="2"/>
</dbReference>
<dbReference type="SUPFAM" id="SSF116726">
    <property type="entry name" value="TrkA C-terminal domain-like"/>
    <property type="match status" value="2"/>
</dbReference>
<reference evidence="9 10" key="1">
    <citation type="journal article" date="2015" name="Int. J. Syst. Evol. Microbiol.">
        <title>Roseomonas oryzae sp. nov., isolated from paddy rhizosphere soil.</title>
        <authorList>
            <person name="Ramaprasad E.V."/>
            <person name="Sasikala Ch."/>
            <person name="Ramana Ch.V."/>
        </authorList>
    </citation>
    <scope>NUCLEOTIDE SEQUENCE [LARGE SCALE GENOMIC DNA]</scope>
    <source>
        <strain evidence="9 10">KCTC 42542</strain>
    </source>
</reference>
<evidence type="ECO:0000313" key="10">
    <source>
        <dbReference type="Proteomes" id="UP000322110"/>
    </source>
</evidence>
<feature type="transmembrane region" description="Helical" evidence="7">
    <location>
        <begin position="173"/>
        <end position="195"/>
    </location>
</feature>
<feature type="transmembrane region" description="Helical" evidence="7">
    <location>
        <begin position="464"/>
        <end position="482"/>
    </location>
</feature>
<feature type="domain" description="RCK C-terminal" evidence="8">
    <location>
        <begin position="217"/>
        <end position="307"/>
    </location>
</feature>
<feature type="transmembrane region" description="Helical" evidence="7">
    <location>
        <begin position="520"/>
        <end position="537"/>
    </location>
</feature>
<keyword evidence="6 7" id="KW-0472">Membrane</keyword>
<comment type="caution">
    <text evidence="9">The sequence shown here is derived from an EMBL/GenBank/DDBJ whole genome shotgun (WGS) entry which is preliminary data.</text>
</comment>
<keyword evidence="10" id="KW-1185">Reference proteome</keyword>
<dbReference type="InterPro" id="IPR036721">
    <property type="entry name" value="RCK_C_sf"/>
</dbReference>
<evidence type="ECO:0000256" key="7">
    <source>
        <dbReference type="SAM" id="Phobius"/>
    </source>
</evidence>
<dbReference type="Pfam" id="PF02080">
    <property type="entry name" value="TrkA_C"/>
    <property type="match status" value="2"/>
</dbReference>
<dbReference type="Pfam" id="PF03600">
    <property type="entry name" value="CitMHS"/>
    <property type="match status" value="1"/>
</dbReference>
<dbReference type="AlphaFoldDB" id="A0A5B2TJH9"/>
<dbReference type="InterPro" id="IPR051679">
    <property type="entry name" value="DASS-Related_Transporters"/>
</dbReference>
<keyword evidence="3 7" id="KW-0812">Transmembrane</keyword>
<sequence length="610" mass="64236">MSLDLATVLFLLALAIGMFALNRPRMDAVALIMLVALQLTGILTVPEALAGFSDPGVVLIGSLFVIGEGLVRTGIARRLGDWLAGRAGGNGGRLVALLMLIVAALGSVMSSTGVVALFIPVVLRIAARLRMAPGQLMMPLSFAALISGMLTLVGTPPNLVVSSELQRAGHAGFGFFSFTPFGLPILLLGIGYMLVARRWLGRAEADETAHAAGPTLSRLVEDYRLGECAHHLRVGSGSPLAGRSLEVLQLHSQHGLNVMAVERPKRGGIDLLDPTGETVVRPGDLLAVHFTGAAEQLRMAVAELGLHPVNPDGFDPSGEPRAIGLAEVIIPPDSSLRGKSVLEGEFRSRFGLTVVGLRRGRTAWSDGLLEERLQTGDTLLLVGPWEALRRSQRGKRDFVLLNHPEDLEEISPAADRAPQALLSLGVVVLLMVSGLVPHVLAALIGCLIMLSFRCIDLDGAYRSIHWPTVILIAGMLPFSLALQKTGGIALAAEGLIRLVGDAGPHALLASLFAATAVTGLFISNTATAVLMAPVAIATAQQLGLSPHPFAMTVALSASAAFMTPVSSPVNTLVLGPGRYRFGDFVRIGVPFTLLVMAVTLVLVPWLLPLK</sequence>
<comment type="subcellular location">
    <subcellularLocation>
        <location evidence="1">Membrane</location>
        <topology evidence="1">Multi-pass membrane protein</topology>
    </subcellularLocation>
</comment>
<feature type="transmembrane region" description="Helical" evidence="7">
    <location>
        <begin position="587"/>
        <end position="607"/>
    </location>
</feature>
<evidence type="ECO:0000256" key="2">
    <source>
        <dbReference type="ARBA" id="ARBA00022448"/>
    </source>
</evidence>
<dbReference type="OrthoDB" id="9809303at2"/>
<evidence type="ECO:0000259" key="8">
    <source>
        <dbReference type="PROSITE" id="PS51202"/>
    </source>
</evidence>
<dbReference type="InterPro" id="IPR006037">
    <property type="entry name" value="RCK_C"/>
</dbReference>
<evidence type="ECO:0000256" key="6">
    <source>
        <dbReference type="ARBA" id="ARBA00023136"/>
    </source>
</evidence>